<accession>A0A919REK7</accession>
<dbReference type="RefSeq" id="WP_204025296.1">
    <property type="nucleotide sequence ID" value="NZ_BOOW01000016.1"/>
</dbReference>
<dbReference type="PANTHER" id="PTHR48081:SF8">
    <property type="entry name" value="ALPHA_BETA HYDROLASE FOLD-3 DOMAIN-CONTAINING PROTEIN-RELATED"/>
    <property type="match status" value="1"/>
</dbReference>
<proteinExistence type="predicted"/>
<dbReference type="SUPFAM" id="SSF53474">
    <property type="entry name" value="alpha/beta-Hydrolases"/>
    <property type="match status" value="1"/>
</dbReference>
<dbReference type="Gene3D" id="3.40.50.1820">
    <property type="entry name" value="alpha/beta hydrolase"/>
    <property type="match status" value="1"/>
</dbReference>
<comment type="caution">
    <text evidence="3">The sequence shown here is derived from an EMBL/GenBank/DDBJ whole genome shotgun (WGS) entry which is preliminary data.</text>
</comment>
<name>A0A919REK7_9ACTN</name>
<sequence length="320" mass="33801">MNPDPTPLSPVHLDPPVRRYFAGLAAGAAETQPPADLAEMRRRAAETLLSVAPAPDPRVKVTHHHVPVRRGEIVVRILRPHDLPSPAPAYLFMHGGGWVHGDLDTGEVECGPMATLVPCMVVSVDYRLAPEHPFPTALEDCLAAYTWLLDHASGLGADPARVAVGGASAGANLAAALCLAARDRGLPLPLLQHLDMPALDLTPDSAFNPAGGALTPTAIREFAMHYLDGGDPAHPYASPLHAPDLSGLPPAVILVSEHDPLRDQGERYLVRLHEAGVPAAALRILAHTHASWLIPDTVTSAVVPELRAAGLRRAFSGGFS</sequence>
<gene>
    <name evidence="3" type="ORF">Ssi02_26860</name>
</gene>
<evidence type="ECO:0000256" key="1">
    <source>
        <dbReference type="ARBA" id="ARBA00022801"/>
    </source>
</evidence>
<dbReference type="InterPro" id="IPR029058">
    <property type="entry name" value="AB_hydrolase_fold"/>
</dbReference>
<keyword evidence="4" id="KW-1185">Reference proteome</keyword>
<dbReference type="AlphaFoldDB" id="A0A919REK7"/>
<organism evidence="3 4">
    <name type="scientific">Sinosporangium siamense</name>
    <dbReference type="NCBI Taxonomy" id="1367973"/>
    <lineage>
        <taxon>Bacteria</taxon>
        <taxon>Bacillati</taxon>
        <taxon>Actinomycetota</taxon>
        <taxon>Actinomycetes</taxon>
        <taxon>Streptosporangiales</taxon>
        <taxon>Streptosporangiaceae</taxon>
        <taxon>Sinosporangium</taxon>
    </lineage>
</organism>
<evidence type="ECO:0000313" key="3">
    <source>
        <dbReference type="EMBL" id="GII92455.1"/>
    </source>
</evidence>
<evidence type="ECO:0000313" key="4">
    <source>
        <dbReference type="Proteomes" id="UP000606172"/>
    </source>
</evidence>
<dbReference type="InterPro" id="IPR050300">
    <property type="entry name" value="GDXG_lipolytic_enzyme"/>
</dbReference>
<dbReference type="Proteomes" id="UP000606172">
    <property type="component" value="Unassembled WGS sequence"/>
</dbReference>
<dbReference type="GO" id="GO:0016787">
    <property type="term" value="F:hydrolase activity"/>
    <property type="evidence" value="ECO:0007669"/>
    <property type="project" value="UniProtKB-KW"/>
</dbReference>
<reference evidence="3" key="1">
    <citation type="submission" date="2021-01" db="EMBL/GenBank/DDBJ databases">
        <title>Whole genome shotgun sequence of Sinosporangium siamense NBRC 109515.</title>
        <authorList>
            <person name="Komaki H."/>
            <person name="Tamura T."/>
        </authorList>
    </citation>
    <scope>NUCLEOTIDE SEQUENCE</scope>
    <source>
        <strain evidence="3">NBRC 109515</strain>
    </source>
</reference>
<protein>
    <submittedName>
        <fullName evidence="3">Lipase/esterase LipN</fullName>
    </submittedName>
</protein>
<keyword evidence="1" id="KW-0378">Hydrolase</keyword>
<dbReference type="PANTHER" id="PTHR48081">
    <property type="entry name" value="AB HYDROLASE SUPERFAMILY PROTEIN C4A8.06C"/>
    <property type="match status" value="1"/>
</dbReference>
<dbReference type="Pfam" id="PF07859">
    <property type="entry name" value="Abhydrolase_3"/>
    <property type="match status" value="1"/>
</dbReference>
<feature type="domain" description="Alpha/beta hydrolase fold-3" evidence="2">
    <location>
        <begin position="91"/>
        <end position="290"/>
    </location>
</feature>
<dbReference type="InterPro" id="IPR013094">
    <property type="entry name" value="AB_hydrolase_3"/>
</dbReference>
<dbReference type="EMBL" id="BOOW01000016">
    <property type="protein sequence ID" value="GII92455.1"/>
    <property type="molecule type" value="Genomic_DNA"/>
</dbReference>
<evidence type="ECO:0000259" key="2">
    <source>
        <dbReference type="Pfam" id="PF07859"/>
    </source>
</evidence>